<dbReference type="GO" id="GO:0009898">
    <property type="term" value="C:cytoplasmic side of plasma membrane"/>
    <property type="evidence" value="ECO:0007669"/>
    <property type="project" value="TreeGrafter"/>
</dbReference>
<organism evidence="4 5">
    <name type="scientific">Haloquadratum walsbyi J07HQW1</name>
    <dbReference type="NCBI Taxonomy" id="1238424"/>
    <lineage>
        <taxon>Archaea</taxon>
        <taxon>Methanobacteriati</taxon>
        <taxon>Methanobacteriota</taxon>
        <taxon>Stenosarchaea group</taxon>
        <taxon>Halobacteria</taxon>
        <taxon>Halobacteriales</taxon>
        <taxon>Haloferacaceae</taxon>
        <taxon>Haloquadratum</taxon>
    </lineage>
</organism>
<keyword evidence="2" id="KW-0520">NAD</keyword>
<dbReference type="Pfam" id="PF00171">
    <property type="entry name" value="Aldedh"/>
    <property type="match status" value="1"/>
</dbReference>
<dbReference type="InterPro" id="IPR016163">
    <property type="entry name" value="Ald_DH_C"/>
</dbReference>
<name>U1N5G5_9EURY</name>
<keyword evidence="1" id="KW-0560">Oxidoreductase</keyword>
<feature type="domain" description="Aldehyde dehydrogenase" evidence="3">
    <location>
        <begin position="1"/>
        <end position="198"/>
    </location>
</feature>
<evidence type="ECO:0000313" key="4">
    <source>
        <dbReference type="EMBL" id="ERG91673.1"/>
    </source>
</evidence>
<evidence type="ECO:0000256" key="2">
    <source>
        <dbReference type="ARBA" id="ARBA00023027"/>
    </source>
</evidence>
<dbReference type="EMBL" id="KE356560">
    <property type="protein sequence ID" value="ERG91673.1"/>
    <property type="molecule type" value="Genomic_DNA"/>
</dbReference>
<dbReference type="InterPro" id="IPR016161">
    <property type="entry name" value="Ald_DH/histidinol_DH"/>
</dbReference>
<dbReference type="InterPro" id="IPR016162">
    <property type="entry name" value="Ald_DH_N"/>
</dbReference>
<dbReference type="PANTHER" id="PTHR42862">
    <property type="entry name" value="DELTA-1-PYRROLINE-5-CARBOXYLATE DEHYDROGENASE 1, ISOFORM A-RELATED"/>
    <property type="match status" value="1"/>
</dbReference>
<dbReference type="Gene3D" id="3.40.605.10">
    <property type="entry name" value="Aldehyde Dehydrogenase, Chain A, domain 1"/>
    <property type="match status" value="1"/>
</dbReference>
<evidence type="ECO:0000313" key="5">
    <source>
        <dbReference type="Proteomes" id="UP000030649"/>
    </source>
</evidence>
<dbReference type="SUPFAM" id="SSF53720">
    <property type="entry name" value="ALDH-like"/>
    <property type="match status" value="1"/>
</dbReference>
<accession>U1N5G5</accession>
<protein>
    <submittedName>
        <fullName evidence="4">NAD-dependent aldehyde dehydrogenase</fullName>
    </submittedName>
</protein>
<feature type="non-terminal residue" evidence="4">
    <location>
        <position position="1"/>
    </location>
</feature>
<evidence type="ECO:0000256" key="1">
    <source>
        <dbReference type="ARBA" id="ARBA00023002"/>
    </source>
</evidence>
<dbReference type="AlphaFoldDB" id="U1N5G5"/>
<dbReference type="Proteomes" id="UP000030649">
    <property type="component" value="Unassembled WGS sequence"/>
</dbReference>
<dbReference type="PANTHER" id="PTHR42862:SF1">
    <property type="entry name" value="DELTA-1-PYRROLINE-5-CARBOXYLATE DEHYDROGENASE 2, ISOFORM A-RELATED"/>
    <property type="match status" value="1"/>
</dbReference>
<reference evidence="4 5" key="1">
    <citation type="journal article" date="2013" name="PLoS ONE">
        <title>Assembly-driven community genomics of a hypersaline microbial ecosystem.</title>
        <authorList>
            <person name="Podell S."/>
            <person name="Ugalde J.A."/>
            <person name="Narasingarao P."/>
            <person name="Banfield J.F."/>
            <person name="Heidelberg K.B."/>
            <person name="Allen E.E."/>
        </authorList>
    </citation>
    <scope>NUCLEOTIDE SEQUENCE [LARGE SCALE GENOMIC DNA]</scope>
    <source>
        <strain evidence="5">J07HQW1</strain>
    </source>
</reference>
<dbReference type="InterPro" id="IPR050485">
    <property type="entry name" value="Proline_metab_enzyme"/>
</dbReference>
<dbReference type="GO" id="GO:0010133">
    <property type="term" value="P:L-proline catabolic process to L-glutamate"/>
    <property type="evidence" value="ECO:0007669"/>
    <property type="project" value="TreeGrafter"/>
</dbReference>
<dbReference type="Gene3D" id="3.40.309.10">
    <property type="entry name" value="Aldehyde Dehydrogenase, Chain A, domain 2"/>
    <property type="match status" value="1"/>
</dbReference>
<gene>
    <name evidence="4" type="ORF">J07HQW1_01707</name>
</gene>
<sequence>KCSATSRVYVYEDVIDSFTEKLVKKTEQLVVGPPENRETFVSPLINNDAFHRYQRISQRARADGRILTGGSRVDDTELPDGRYVEPTIVTEIPHEHALACEEHFVPFVTIHPVSGLSEALEKSNDTDYGLCAGFFSEDDSEIDRWFDEIESGMCYVNRSQSATTGALVQAQPFGGWKFSGTTGKFAGGYWYLQQFMREQSRTRVR</sequence>
<dbReference type="STRING" id="1238424.J07HQW1_01707"/>
<dbReference type="InterPro" id="IPR015590">
    <property type="entry name" value="Aldehyde_DH_dom"/>
</dbReference>
<dbReference type="HOGENOM" id="CLU_1334287_0_0_2"/>
<evidence type="ECO:0000259" key="3">
    <source>
        <dbReference type="Pfam" id="PF00171"/>
    </source>
</evidence>
<proteinExistence type="predicted"/>
<dbReference type="GO" id="GO:0003842">
    <property type="term" value="F:L-glutamate gamma-semialdehyde dehydrogenase activity"/>
    <property type="evidence" value="ECO:0007669"/>
    <property type="project" value="TreeGrafter"/>
</dbReference>